<organism evidence="9 10">
    <name type="scientific">Papillibacter cinnamivorans DSM 12816</name>
    <dbReference type="NCBI Taxonomy" id="1122930"/>
    <lineage>
        <taxon>Bacteria</taxon>
        <taxon>Bacillati</taxon>
        <taxon>Bacillota</taxon>
        <taxon>Clostridia</taxon>
        <taxon>Eubacteriales</taxon>
        <taxon>Oscillospiraceae</taxon>
        <taxon>Papillibacter</taxon>
    </lineage>
</organism>
<keyword evidence="7" id="KW-0224">Dipeptidase</keyword>
<evidence type="ECO:0000256" key="7">
    <source>
        <dbReference type="ARBA" id="ARBA00022997"/>
    </source>
</evidence>
<keyword evidence="10" id="KW-1185">Reference proteome</keyword>
<keyword evidence="8" id="KW-0482">Metalloprotease</keyword>
<dbReference type="NCBIfam" id="TIGR01887">
    <property type="entry name" value="dipeptidaselike"/>
    <property type="match status" value="1"/>
</dbReference>
<evidence type="ECO:0000313" key="10">
    <source>
        <dbReference type="Proteomes" id="UP000192790"/>
    </source>
</evidence>
<evidence type="ECO:0000256" key="8">
    <source>
        <dbReference type="ARBA" id="ARBA00023049"/>
    </source>
</evidence>
<keyword evidence="6" id="KW-0862">Zinc</keyword>
<dbReference type="GO" id="GO:0008270">
    <property type="term" value="F:zinc ion binding"/>
    <property type="evidence" value="ECO:0007669"/>
    <property type="project" value="InterPro"/>
</dbReference>
<evidence type="ECO:0000256" key="4">
    <source>
        <dbReference type="ARBA" id="ARBA00022723"/>
    </source>
</evidence>
<dbReference type="GO" id="GO:0006508">
    <property type="term" value="P:proteolysis"/>
    <property type="evidence" value="ECO:0007669"/>
    <property type="project" value="UniProtKB-KW"/>
</dbReference>
<protein>
    <submittedName>
        <fullName evidence="9">Succinyl-diaminopimelate desuccinylase</fullName>
    </submittedName>
</protein>
<evidence type="ECO:0000256" key="1">
    <source>
        <dbReference type="ARBA" id="ARBA00001947"/>
    </source>
</evidence>
<accession>A0A1W1ZK39</accession>
<evidence type="ECO:0000256" key="3">
    <source>
        <dbReference type="ARBA" id="ARBA00022670"/>
    </source>
</evidence>
<evidence type="ECO:0000256" key="5">
    <source>
        <dbReference type="ARBA" id="ARBA00022801"/>
    </source>
</evidence>
<sequence>MYRKEIDDYFEAHRDELFEDIKRLVEIPSVRGEAEPGMPFGEGPAKALALALSMAEGYGFAAKNHENYVGTADLNGKETKLGILAHLDVVGEGTGWTVCEPFHPVFKDGKLYGRGVSDDKGPAVAALYAMRAVRELGIPLQYNVRLILGTDEESGSSDIAYYFRKEAPPPMVFTPDSDFPVINTEKGRLNGAFRASWPKDGALPRIVSIQGGYRLNVVPPEAEALTEGLSIDEARSCCARAEAETGAKFTLEETPQGVRIFAHGAGAHASTPEKGNNAVTALIHALLLMPFAPSTGLERLRTVNAMFPHGDGLGRAAGIAAADEVSGELTANFSLFHFGEEGLEGEFDSRTPLCADGVALIRGMQRKFAGAGMEIGAKSVMEPHHTPPDSPLIRALLAAYEEFTGCKGECLSTGGGTYVHGIPGGVACGCVMPGIDTNMHGADEFSIAEDLVTSAKIFARAIVSLCG</sequence>
<keyword evidence="5" id="KW-0378">Hydrolase</keyword>
<dbReference type="RefSeq" id="WP_084233796.1">
    <property type="nucleotide sequence ID" value="NZ_FWXW01000002.1"/>
</dbReference>
<evidence type="ECO:0000313" key="9">
    <source>
        <dbReference type="EMBL" id="SMC48572.1"/>
    </source>
</evidence>
<evidence type="ECO:0000256" key="6">
    <source>
        <dbReference type="ARBA" id="ARBA00022833"/>
    </source>
</evidence>
<dbReference type="Proteomes" id="UP000192790">
    <property type="component" value="Unassembled WGS sequence"/>
</dbReference>
<dbReference type="Pfam" id="PF01546">
    <property type="entry name" value="Peptidase_M20"/>
    <property type="match status" value="1"/>
</dbReference>
<dbReference type="InterPro" id="IPR036264">
    <property type="entry name" value="Bact_exopeptidase_dim_dom"/>
</dbReference>
<keyword evidence="3" id="KW-0645">Protease</keyword>
<dbReference type="PANTHER" id="PTHR43808:SF31">
    <property type="entry name" value="N-ACETYL-L-CITRULLINE DEACETYLASE"/>
    <property type="match status" value="1"/>
</dbReference>
<dbReference type="OrthoDB" id="9761532at2"/>
<dbReference type="GO" id="GO:0008777">
    <property type="term" value="F:acetylornithine deacetylase activity"/>
    <property type="evidence" value="ECO:0007669"/>
    <property type="project" value="TreeGrafter"/>
</dbReference>
<name>A0A1W1ZK39_9FIRM</name>
<dbReference type="STRING" id="1122930.SAMN02745168_1170"/>
<dbReference type="Gene3D" id="3.30.70.360">
    <property type="match status" value="2"/>
</dbReference>
<dbReference type="Gene3D" id="3.40.630.10">
    <property type="entry name" value="Zn peptidases"/>
    <property type="match status" value="1"/>
</dbReference>
<dbReference type="InterPro" id="IPR050072">
    <property type="entry name" value="Peptidase_M20A"/>
</dbReference>
<proteinExistence type="inferred from homology"/>
<dbReference type="GO" id="GO:0016805">
    <property type="term" value="F:dipeptidase activity"/>
    <property type="evidence" value="ECO:0007669"/>
    <property type="project" value="UniProtKB-KW"/>
</dbReference>
<comment type="cofactor">
    <cofactor evidence="1">
        <name>Zn(2+)</name>
        <dbReference type="ChEBI" id="CHEBI:29105"/>
    </cofactor>
</comment>
<dbReference type="SUPFAM" id="SSF53187">
    <property type="entry name" value="Zn-dependent exopeptidases"/>
    <property type="match status" value="1"/>
</dbReference>
<gene>
    <name evidence="9" type="ORF">SAMN02745168_1170</name>
</gene>
<comment type="similarity">
    <text evidence="2">Belongs to the peptidase M20A family.</text>
</comment>
<dbReference type="InterPro" id="IPR002933">
    <property type="entry name" value="Peptidase_M20"/>
</dbReference>
<dbReference type="InterPro" id="IPR010964">
    <property type="entry name" value="M20A_pepV-rel"/>
</dbReference>
<dbReference type="PANTHER" id="PTHR43808">
    <property type="entry name" value="ACETYLORNITHINE DEACETYLASE"/>
    <property type="match status" value="1"/>
</dbReference>
<dbReference type="EMBL" id="FWXW01000002">
    <property type="protein sequence ID" value="SMC48572.1"/>
    <property type="molecule type" value="Genomic_DNA"/>
</dbReference>
<reference evidence="9 10" key="1">
    <citation type="submission" date="2017-04" db="EMBL/GenBank/DDBJ databases">
        <authorList>
            <person name="Afonso C.L."/>
            <person name="Miller P.J."/>
            <person name="Scott M.A."/>
            <person name="Spackman E."/>
            <person name="Goraichik I."/>
            <person name="Dimitrov K.M."/>
            <person name="Suarez D.L."/>
            <person name="Swayne D.E."/>
        </authorList>
    </citation>
    <scope>NUCLEOTIDE SEQUENCE [LARGE SCALE GENOMIC DNA]</scope>
    <source>
        <strain evidence="9 10">DSM 12816</strain>
    </source>
</reference>
<dbReference type="SUPFAM" id="SSF55031">
    <property type="entry name" value="Bacterial exopeptidase dimerisation domain"/>
    <property type="match status" value="1"/>
</dbReference>
<dbReference type="GO" id="GO:0008237">
    <property type="term" value="F:metallopeptidase activity"/>
    <property type="evidence" value="ECO:0007669"/>
    <property type="project" value="UniProtKB-KW"/>
</dbReference>
<dbReference type="AlphaFoldDB" id="A0A1W1ZK39"/>
<dbReference type="GO" id="GO:0006526">
    <property type="term" value="P:L-arginine biosynthetic process"/>
    <property type="evidence" value="ECO:0007669"/>
    <property type="project" value="TreeGrafter"/>
</dbReference>
<keyword evidence="4" id="KW-0479">Metal-binding</keyword>
<evidence type="ECO:0000256" key="2">
    <source>
        <dbReference type="ARBA" id="ARBA00006247"/>
    </source>
</evidence>